<proteinExistence type="predicted"/>
<feature type="coiled-coil region" evidence="1">
    <location>
        <begin position="10"/>
        <end position="44"/>
    </location>
</feature>
<feature type="non-terminal residue" evidence="2">
    <location>
        <position position="134"/>
    </location>
</feature>
<sequence>MGLCEHLRRVEQMMEARGAAEEEAASIRKKLAEAEDSLRLATESMEQRVRAAKAEGKSEGLAEAGEAAAEAARVVAKEAERAKAEEVAKAEKAVVEAFIAGGWTAEDRRDWVSSVVERSVDAWVGGPDKMWLAE</sequence>
<comment type="caution">
    <text evidence="2">The sequence shown here is derived from an EMBL/GenBank/DDBJ whole genome shotgun (WGS) entry which is preliminary data.</text>
</comment>
<evidence type="ECO:0000313" key="3">
    <source>
        <dbReference type="Proteomes" id="UP001152484"/>
    </source>
</evidence>
<dbReference type="AlphaFoldDB" id="A0A9P0Z7H6"/>
<name>A0A9P0Z7H6_CUSEU</name>
<reference evidence="2" key="1">
    <citation type="submission" date="2022-07" db="EMBL/GenBank/DDBJ databases">
        <authorList>
            <person name="Macas J."/>
            <person name="Novak P."/>
            <person name="Neumann P."/>
        </authorList>
    </citation>
    <scope>NUCLEOTIDE SEQUENCE</scope>
</reference>
<evidence type="ECO:0000256" key="1">
    <source>
        <dbReference type="SAM" id="Coils"/>
    </source>
</evidence>
<dbReference type="EMBL" id="CAMAPE010000029">
    <property type="protein sequence ID" value="CAH9092480.1"/>
    <property type="molecule type" value="Genomic_DNA"/>
</dbReference>
<keyword evidence="1" id="KW-0175">Coiled coil</keyword>
<gene>
    <name evidence="2" type="ORF">CEURO_LOCUS11970</name>
</gene>
<keyword evidence="3" id="KW-1185">Reference proteome</keyword>
<protein>
    <submittedName>
        <fullName evidence="2">Uncharacterized protein</fullName>
    </submittedName>
</protein>
<evidence type="ECO:0000313" key="2">
    <source>
        <dbReference type="EMBL" id="CAH9092480.1"/>
    </source>
</evidence>
<accession>A0A9P0Z7H6</accession>
<organism evidence="2 3">
    <name type="scientific">Cuscuta europaea</name>
    <name type="common">European dodder</name>
    <dbReference type="NCBI Taxonomy" id="41803"/>
    <lineage>
        <taxon>Eukaryota</taxon>
        <taxon>Viridiplantae</taxon>
        <taxon>Streptophyta</taxon>
        <taxon>Embryophyta</taxon>
        <taxon>Tracheophyta</taxon>
        <taxon>Spermatophyta</taxon>
        <taxon>Magnoliopsida</taxon>
        <taxon>eudicotyledons</taxon>
        <taxon>Gunneridae</taxon>
        <taxon>Pentapetalae</taxon>
        <taxon>asterids</taxon>
        <taxon>lamiids</taxon>
        <taxon>Solanales</taxon>
        <taxon>Convolvulaceae</taxon>
        <taxon>Cuscuteae</taxon>
        <taxon>Cuscuta</taxon>
        <taxon>Cuscuta subgen. Cuscuta</taxon>
    </lineage>
</organism>
<dbReference type="Proteomes" id="UP001152484">
    <property type="component" value="Unassembled WGS sequence"/>
</dbReference>